<reference evidence="10 11" key="1">
    <citation type="submission" date="2018-08" db="EMBL/GenBank/DDBJ databases">
        <title>A genome reference for cultivated species of the human gut microbiota.</title>
        <authorList>
            <person name="Zou Y."/>
            <person name="Xue W."/>
            <person name="Luo G."/>
        </authorList>
    </citation>
    <scope>NUCLEOTIDE SEQUENCE [LARGE SCALE GENOMIC DNA]</scope>
    <source>
        <strain evidence="8 10">AF45-17</strain>
        <strain evidence="9 11">AM28-39</strain>
    </source>
</reference>
<evidence type="ECO:0000256" key="1">
    <source>
        <dbReference type="ARBA" id="ARBA00010757"/>
    </source>
</evidence>
<evidence type="ECO:0000313" key="10">
    <source>
        <dbReference type="Proteomes" id="UP000260773"/>
    </source>
</evidence>
<keyword evidence="6" id="KW-0067">ATP-binding</keyword>
<evidence type="ECO:0000256" key="4">
    <source>
        <dbReference type="ARBA" id="ARBA00047380"/>
    </source>
</evidence>
<keyword evidence="6" id="KW-0436">Ligase</keyword>
<comment type="caution">
    <text evidence="8">The sequence shown here is derived from an EMBL/GenBank/DDBJ whole genome shotgun (WGS) entry which is preliminary data.</text>
</comment>
<evidence type="ECO:0000256" key="6">
    <source>
        <dbReference type="HAMAP-Rule" id="MF_00122"/>
    </source>
</evidence>
<dbReference type="EMBL" id="QVFD01000017">
    <property type="protein sequence ID" value="RGC44087.1"/>
    <property type="molecule type" value="Genomic_DNA"/>
</dbReference>
<dbReference type="Pfam" id="PF02686">
    <property type="entry name" value="GatC"/>
    <property type="match status" value="1"/>
</dbReference>
<dbReference type="RefSeq" id="WP_117526860.1">
    <property type="nucleotide sequence ID" value="NZ_JAJCNA010000008.1"/>
</dbReference>
<dbReference type="GO" id="GO:0005524">
    <property type="term" value="F:ATP binding"/>
    <property type="evidence" value="ECO:0007669"/>
    <property type="project" value="UniProtKB-KW"/>
</dbReference>
<evidence type="ECO:0000313" key="9">
    <source>
        <dbReference type="EMBL" id="RGC44087.1"/>
    </source>
</evidence>
<dbReference type="PANTHER" id="PTHR15004">
    <property type="entry name" value="GLUTAMYL-TRNA(GLN) AMIDOTRANSFERASE SUBUNIT C, MITOCHONDRIAL"/>
    <property type="match status" value="1"/>
</dbReference>
<keyword evidence="11" id="KW-1185">Reference proteome</keyword>
<gene>
    <name evidence="6 8" type="primary">gatC</name>
    <name evidence="8" type="ORF">DW070_02205</name>
    <name evidence="9" type="ORF">DW747_14025</name>
</gene>
<keyword evidence="6" id="KW-0547">Nucleotide-binding</keyword>
<dbReference type="Proteomes" id="UP000261231">
    <property type="component" value="Unassembled WGS sequence"/>
</dbReference>
<dbReference type="EC" id="6.3.5.-" evidence="6"/>
<dbReference type="Proteomes" id="UP000260773">
    <property type="component" value="Unassembled WGS sequence"/>
</dbReference>
<comment type="subunit">
    <text evidence="2 6">Heterotrimer of A, B and C subunits.</text>
</comment>
<keyword evidence="8" id="KW-0808">Transferase</keyword>
<keyword evidence="6" id="KW-0648">Protein biosynthesis</keyword>
<dbReference type="GO" id="GO:0016740">
    <property type="term" value="F:transferase activity"/>
    <property type="evidence" value="ECO:0007669"/>
    <property type="project" value="UniProtKB-KW"/>
</dbReference>
<evidence type="ECO:0000256" key="5">
    <source>
        <dbReference type="ARBA" id="ARBA00047913"/>
    </source>
</evidence>
<dbReference type="AlphaFoldDB" id="A0A3E2TSK9"/>
<evidence type="ECO:0000313" key="11">
    <source>
        <dbReference type="Proteomes" id="UP000261231"/>
    </source>
</evidence>
<dbReference type="HAMAP" id="MF_00122">
    <property type="entry name" value="GatC"/>
    <property type="match status" value="1"/>
</dbReference>
<comment type="catalytic activity">
    <reaction evidence="5 6">
        <text>L-glutamyl-tRNA(Gln) + L-glutamine + ATP + H2O = L-glutaminyl-tRNA(Gln) + L-glutamate + ADP + phosphate + H(+)</text>
        <dbReference type="Rhea" id="RHEA:17521"/>
        <dbReference type="Rhea" id="RHEA-COMP:9681"/>
        <dbReference type="Rhea" id="RHEA-COMP:9684"/>
        <dbReference type="ChEBI" id="CHEBI:15377"/>
        <dbReference type="ChEBI" id="CHEBI:15378"/>
        <dbReference type="ChEBI" id="CHEBI:29985"/>
        <dbReference type="ChEBI" id="CHEBI:30616"/>
        <dbReference type="ChEBI" id="CHEBI:43474"/>
        <dbReference type="ChEBI" id="CHEBI:58359"/>
        <dbReference type="ChEBI" id="CHEBI:78520"/>
        <dbReference type="ChEBI" id="CHEBI:78521"/>
        <dbReference type="ChEBI" id="CHEBI:456216"/>
    </reaction>
</comment>
<dbReference type="NCBIfam" id="TIGR00135">
    <property type="entry name" value="gatC"/>
    <property type="match status" value="1"/>
</dbReference>
<dbReference type="InterPro" id="IPR036113">
    <property type="entry name" value="Asp/Glu-ADT_sf_sub_c"/>
</dbReference>
<dbReference type="GO" id="GO:0050567">
    <property type="term" value="F:glutaminyl-tRNA synthase (glutamine-hydrolyzing) activity"/>
    <property type="evidence" value="ECO:0007669"/>
    <property type="project" value="UniProtKB-UniRule"/>
</dbReference>
<comment type="function">
    <text evidence="3 6">Allows the formation of correctly charged Asn-tRNA(Asn) or Gln-tRNA(Gln) through the transamidation of misacylated Asp-tRNA(Asn) or Glu-tRNA(Gln) in organisms which lack either or both of asparaginyl-tRNA or glutaminyl-tRNA synthetases. The reaction takes place in the presence of glutamine and ATP through an activated phospho-Asp-tRNA(Asn) or phospho-Glu-tRNA(Gln).</text>
</comment>
<dbReference type="GO" id="GO:0070681">
    <property type="term" value="P:glutaminyl-tRNAGln biosynthesis via transamidation"/>
    <property type="evidence" value="ECO:0007669"/>
    <property type="project" value="TreeGrafter"/>
</dbReference>
<sequence length="97" mass="10885">MKMAITDETIEYVAALAKLDLTDEEKERAKKDLGNIIGYVDTMNQLDTTGIEPMSHVFAYHNVFREDLVTNGPDRDNILANAPEEKDGGFKVPRTVE</sequence>
<feature type="region of interest" description="Disordered" evidence="7">
    <location>
        <begin position="75"/>
        <end position="97"/>
    </location>
</feature>
<dbReference type="GO" id="GO:0006412">
    <property type="term" value="P:translation"/>
    <property type="evidence" value="ECO:0007669"/>
    <property type="project" value="UniProtKB-UniRule"/>
</dbReference>
<evidence type="ECO:0000313" key="8">
    <source>
        <dbReference type="EMBL" id="RGB81993.1"/>
    </source>
</evidence>
<dbReference type="InterPro" id="IPR003837">
    <property type="entry name" value="GatC"/>
</dbReference>
<dbReference type="PANTHER" id="PTHR15004:SF0">
    <property type="entry name" value="GLUTAMYL-TRNA(GLN) AMIDOTRANSFERASE SUBUNIT C, MITOCHONDRIAL"/>
    <property type="match status" value="1"/>
</dbReference>
<comment type="similarity">
    <text evidence="1 6">Belongs to the GatC family.</text>
</comment>
<dbReference type="SUPFAM" id="SSF141000">
    <property type="entry name" value="Glu-tRNAGln amidotransferase C subunit"/>
    <property type="match status" value="1"/>
</dbReference>
<accession>A0A3E2TSK9</accession>
<proteinExistence type="inferred from homology"/>
<evidence type="ECO:0000256" key="7">
    <source>
        <dbReference type="SAM" id="MobiDB-lite"/>
    </source>
</evidence>
<name>A0A3E2TSK9_9FIRM</name>
<dbReference type="GO" id="GO:0006450">
    <property type="term" value="P:regulation of translational fidelity"/>
    <property type="evidence" value="ECO:0007669"/>
    <property type="project" value="InterPro"/>
</dbReference>
<comment type="catalytic activity">
    <reaction evidence="4 6">
        <text>L-aspartyl-tRNA(Asn) + L-glutamine + ATP + H2O = L-asparaginyl-tRNA(Asn) + L-glutamate + ADP + phosphate + 2 H(+)</text>
        <dbReference type="Rhea" id="RHEA:14513"/>
        <dbReference type="Rhea" id="RHEA-COMP:9674"/>
        <dbReference type="Rhea" id="RHEA-COMP:9677"/>
        <dbReference type="ChEBI" id="CHEBI:15377"/>
        <dbReference type="ChEBI" id="CHEBI:15378"/>
        <dbReference type="ChEBI" id="CHEBI:29985"/>
        <dbReference type="ChEBI" id="CHEBI:30616"/>
        <dbReference type="ChEBI" id="CHEBI:43474"/>
        <dbReference type="ChEBI" id="CHEBI:58359"/>
        <dbReference type="ChEBI" id="CHEBI:78515"/>
        <dbReference type="ChEBI" id="CHEBI:78516"/>
        <dbReference type="ChEBI" id="CHEBI:456216"/>
    </reaction>
</comment>
<dbReference type="Gene3D" id="1.10.20.60">
    <property type="entry name" value="Glu-tRNAGln amidotransferase C subunit, N-terminal domain"/>
    <property type="match status" value="1"/>
</dbReference>
<protein>
    <recommendedName>
        <fullName evidence="6">Aspartyl/glutamyl-tRNA(Asn/Gln) amidotransferase subunit C</fullName>
        <shortName evidence="6">Asp/Glu-ADT subunit C</shortName>
        <ecNumber evidence="6">6.3.5.-</ecNumber>
    </recommendedName>
</protein>
<organism evidence="8 10">
    <name type="scientific">Coprococcus catus</name>
    <dbReference type="NCBI Taxonomy" id="116085"/>
    <lineage>
        <taxon>Bacteria</taxon>
        <taxon>Bacillati</taxon>
        <taxon>Bacillota</taxon>
        <taxon>Clostridia</taxon>
        <taxon>Lachnospirales</taxon>
        <taxon>Lachnospiraceae</taxon>
        <taxon>Coprococcus</taxon>
    </lineage>
</organism>
<dbReference type="EMBL" id="QVEP01000003">
    <property type="protein sequence ID" value="RGB81993.1"/>
    <property type="molecule type" value="Genomic_DNA"/>
</dbReference>
<evidence type="ECO:0000256" key="2">
    <source>
        <dbReference type="ARBA" id="ARBA00011123"/>
    </source>
</evidence>
<evidence type="ECO:0000256" key="3">
    <source>
        <dbReference type="ARBA" id="ARBA00024799"/>
    </source>
</evidence>
<dbReference type="OrthoDB" id="9813938at2"/>